<evidence type="ECO:0000256" key="1">
    <source>
        <dbReference type="ARBA" id="ARBA00006464"/>
    </source>
</evidence>
<sequence>MKAFFDKLLSLMLLVVLLLPLFFLMIIAKTYNGGTGIFKQKRLGQKGELFTIYKLQTFCLKTNKINKVGFFLRKYKLDEIPQIINILLGDMSFVGPRPELPIYLDKLTGEFNKILELKPGLTSSATLKYINEEQILLKSDNPKHYNDSVIYPDKLRLNLEYYYTQSFIGDIKIILKTVVKIIFRK</sequence>
<evidence type="ECO:0000313" key="4">
    <source>
        <dbReference type="Proteomes" id="UP000605013"/>
    </source>
</evidence>
<comment type="caution">
    <text evidence="3">The sequence shown here is derived from an EMBL/GenBank/DDBJ whole genome shotgun (WGS) entry which is preliminary data.</text>
</comment>
<evidence type="ECO:0000259" key="2">
    <source>
        <dbReference type="Pfam" id="PF02397"/>
    </source>
</evidence>
<dbReference type="GO" id="GO:0016740">
    <property type="term" value="F:transferase activity"/>
    <property type="evidence" value="ECO:0007669"/>
    <property type="project" value="UniProtKB-KW"/>
</dbReference>
<dbReference type="Pfam" id="PF02397">
    <property type="entry name" value="Bac_transf"/>
    <property type="match status" value="1"/>
</dbReference>
<accession>A0ABS1WHE3</accession>
<keyword evidence="4" id="KW-1185">Reference proteome</keyword>
<dbReference type="RefSeq" id="WP_116823800.1">
    <property type="nucleotide sequence ID" value="NZ_JAEMEF010000001.1"/>
</dbReference>
<dbReference type="EMBL" id="JAEMEF010000001">
    <property type="protein sequence ID" value="MBL7558522.1"/>
    <property type="molecule type" value="Genomic_DNA"/>
</dbReference>
<dbReference type="InterPro" id="IPR003362">
    <property type="entry name" value="Bact_transf"/>
</dbReference>
<name>A0ABS1WHE3_9FLAO</name>
<feature type="domain" description="Bacterial sugar transferase" evidence="2">
    <location>
        <begin position="2"/>
        <end position="182"/>
    </location>
</feature>
<keyword evidence="3" id="KW-0808">Transferase</keyword>
<gene>
    <name evidence="3" type="ORF">JAO71_01805</name>
</gene>
<dbReference type="Proteomes" id="UP000605013">
    <property type="component" value="Unassembled WGS sequence"/>
</dbReference>
<evidence type="ECO:0000313" key="3">
    <source>
        <dbReference type="EMBL" id="MBL7558522.1"/>
    </source>
</evidence>
<proteinExistence type="inferred from homology"/>
<reference evidence="3 4" key="1">
    <citation type="submission" date="2020-12" db="EMBL/GenBank/DDBJ databases">
        <title>Olleya sediminilitoris sp. nov., isolated from a tidal flat.</title>
        <authorList>
            <person name="Park S."/>
            <person name="Yoon J.-H."/>
        </authorList>
    </citation>
    <scope>NUCLEOTIDE SEQUENCE [LARGE SCALE GENOMIC DNA]</scope>
    <source>
        <strain evidence="3 4">YSTF-M6</strain>
    </source>
</reference>
<protein>
    <submittedName>
        <fullName evidence="3">Sugar transferase</fullName>
    </submittedName>
</protein>
<dbReference type="PANTHER" id="PTHR30576:SF20">
    <property type="entry name" value="QUINOVOSAMINEPHOSPHOTRANSFERAE-RELATED"/>
    <property type="match status" value="1"/>
</dbReference>
<organism evidence="3 4">
    <name type="scientific">Olleya sediminilitoris</name>
    <dbReference type="NCBI Taxonomy" id="2795739"/>
    <lineage>
        <taxon>Bacteria</taxon>
        <taxon>Pseudomonadati</taxon>
        <taxon>Bacteroidota</taxon>
        <taxon>Flavobacteriia</taxon>
        <taxon>Flavobacteriales</taxon>
        <taxon>Flavobacteriaceae</taxon>
    </lineage>
</organism>
<dbReference type="PANTHER" id="PTHR30576">
    <property type="entry name" value="COLANIC BIOSYNTHESIS UDP-GLUCOSE LIPID CARRIER TRANSFERASE"/>
    <property type="match status" value="1"/>
</dbReference>
<comment type="similarity">
    <text evidence="1">Belongs to the bacterial sugar transferase family.</text>
</comment>